<feature type="region of interest" description="Disordered" evidence="1">
    <location>
        <begin position="210"/>
        <end position="243"/>
    </location>
</feature>
<sequence>MDQADDPACRSREAVSNGTASTVKQTVAPTWTAPTTSREREENAFVTTTSVPQFSATSDGVSGTNLWIPPIVGSIVTVVIIILCVIVLFTYRKRRGTSQNQANCRPGPTSLSQVAHALQSNPMYSGNKHGTLQTEGMQEPSQTNDATYNQIDEDEVYDASGHSYNEIKDEDVSGGDEQVLDTSQTEDNAYNQINEDEVYDPSHHDYSEIKDEAHEDDNERRREDINDTSDEVSQNRNEEHDDSVSFYAAAAEVVLPTDRNTGGHTSLYQSDRKTAAPVDYCVESLPVTRSVDQQLTVYNMDQ</sequence>
<name>A0A8J9YSI5_BRALA</name>
<keyword evidence="2" id="KW-0472">Membrane</keyword>
<gene>
    <name evidence="3" type="primary">Hypp5856</name>
    <name evidence="3" type="ORF">BLAG_LOCUS3867</name>
</gene>
<evidence type="ECO:0000256" key="1">
    <source>
        <dbReference type="SAM" id="MobiDB-lite"/>
    </source>
</evidence>
<dbReference type="OrthoDB" id="10166285at2759"/>
<accession>A0A8J9YSI5</accession>
<evidence type="ECO:0000313" key="3">
    <source>
        <dbReference type="EMBL" id="CAH1239621.1"/>
    </source>
</evidence>
<feature type="compositionally biased region" description="Polar residues" evidence="1">
    <location>
        <begin position="184"/>
        <end position="193"/>
    </location>
</feature>
<feature type="region of interest" description="Disordered" evidence="1">
    <location>
        <begin position="1"/>
        <end position="44"/>
    </location>
</feature>
<dbReference type="EMBL" id="OV696696">
    <property type="protein sequence ID" value="CAH1239621.1"/>
    <property type="molecule type" value="Genomic_DNA"/>
</dbReference>
<reference evidence="3" key="1">
    <citation type="submission" date="2022-01" db="EMBL/GenBank/DDBJ databases">
        <authorList>
            <person name="Braso-Vives M."/>
        </authorList>
    </citation>
    <scope>NUCLEOTIDE SEQUENCE</scope>
</reference>
<keyword evidence="2" id="KW-1133">Transmembrane helix</keyword>
<keyword evidence="4" id="KW-1185">Reference proteome</keyword>
<protein>
    <submittedName>
        <fullName evidence="3">Hypp5856 protein</fullName>
    </submittedName>
</protein>
<feature type="compositionally biased region" description="Basic and acidic residues" evidence="1">
    <location>
        <begin position="210"/>
        <end position="225"/>
    </location>
</feature>
<feature type="compositionally biased region" description="Polar residues" evidence="1">
    <location>
        <begin position="14"/>
        <end position="36"/>
    </location>
</feature>
<evidence type="ECO:0000313" key="4">
    <source>
        <dbReference type="Proteomes" id="UP000838412"/>
    </source>
</evidence>
<evidence type="ECO:0000256" key="2">
    <source>
        <dbReference type="SAM" id="Phobius"/>
    </source>
</evidence>
<dbReference type="Proteomes" id="UP000838412">
    <property type="component" value="Chromosome 11"/>
</dbReference>
<feature type="region of interest" description="Disordered" evidence="1">
    <location>
        <begin position="121"/>
        <end position="144"/>
    </location>
</feature>
<feature type="transmembrane region" description="Helical" evidence="2">
    <location>
        <begin position="67"/>
        <end position="91"/>
    </location>
</feature>
<feature type="region of interest" description="Disordered" evidence="1">
    <location>
        <begin position="184"/>
        <end position="203"/>
    </location>
</feature>
<organism evidence="3 4">
    <name type="scientific">Branchiostoma lanceolatum</name>
    <name type="common">Common lancelet</name>
    <name type="synonym">Amphioxus lanceolatum</name>
    <dbReference type="NCBI Taxonomy" id="7740"/>
    <lineage>
        <taxon>Eukaryota</taxon>
        <taxon>Metazoa</taxon>
        <taxon>Chordata</taxon>
        <taxon>Cephalochordata</taxon>
        <taxon>Leptocardii</taxon>
        <taxon>Amphioxiformes</taxon>
        <taxon>Branchiostomatidae</taxon>
        <taxon>Branchiostoma</taxon>
    </lineage>
</organism>
<proteinExistence type="predicted"/>
<dbReference type="AlphaFoldDB" id="A0A8J9YSI5"/>
<keyword evidence="2" id="KW-0812">Transmembrane</keyword>